<reference evidence="3 4" key="1">
    <citation type="journal article" date="2015" name="Int J Genomics">
        <title>Comparative Genomics Revealed Genetic Diversity and Species/Strain-Level Differences in Carbohydrate Metabolism of Three Probiotic Bifidobacterial Species.</title>
        <authorList>
            <person name="Odamaki T."/>
            <person name="Horigome A."/>
            <person name="Sugahara H."/>
            <person name="Hashikura N."/>
            <person name="Minami J."/>
            <person name="Xiao J.Z."/>
            <person name="Abe F."/>
        </authorList>
    </citation>
    <scope>NUCLEOTIDE SEQUENCE [LARGE SCALE GENOMIC DNA]</scope>
    <source>
        <strain evidence="3 4">MCC 0483</strain>
    </source>
</reference>
<keyword evidence="1" id="KW-0472">Membrane</keyword>
<evidence type="ECO:0000313" key="4">
    <source>
        <dbReference type="Proteomes" id="UP000037239"/>
    </source>
</evidence>
<comment type="caution">
    <text evidence="3">The sequence shown here is derived from an EMBL/GenBank/DDBJ whole genome shotgun (WGS) entry which is preliminary data.</text>
</comment>
<proteinExistence type="predicted"/>
<dbReference type="Proteomes" id="UP000037239">
    <property type="component" value="Unassembled WGS sequence"/>
</dbReference>
<dbReference type="InterPro" id="IPR000917">
    <property type="entry name" value="Sulfatase_N"/>
</dbReference>
<accession>A0AB34T5L4</accession>
<keyword evidence="1" id="KW-1133">Transmembrane helix</keyword>
<sequence>MVLIYLICITLINRFFIGTAVFGSIILVFAVATKIKVRMRQEPIIPSDLSFVSGGGGGAGEVASFITDESKDLVNAAITLLVWFVIICIVLQFVDKRRTFIYCSWRHPIAKPKNIFGLTCRILAPIVSVSLLMGYANALYSYANVHTKTSLRNMLGNIGYGAKLFNVLEDAQSNGALTTFLSLTRVTAMDNEPDYSKAAMQRIAEKYSKSADQINAQRTANLTDSTVVMILSESFSDPNRVSDIHYNIDPMPGIRALDSTTTSGLMLSPGYGGGTANIEFQQMTGLSMVNFSPTLLIPYQQLVSNRPKFYSFNQIWNENCGGKYSTECSVGYHPFVQYFYLRNANYKQFGFSHFYTLDSDPAIKYGKKYVGPNGQETNVSDEEAYKNVVDAIRTNTEQNKPSQYIQLITMQNHSPYPDVYGDANEFKAANRSEGIPSEELATIDNYTKGVQRTDQATIEFLNQLDQIDKPVTVVFYGDHLPGIYNTANADQKNALALHETNYFIWSNKDSGNQNRKLPESNAAYSSSNYFMAQAAEQMNAKVSPYLALLDELHQEVPAMSRSVLSGTWNSNGEATYLDNRGNEIDPNKLSSKARELLADYKMVQYDMAAGKNYLWDMGFMNTPER</sequence>
<feature type="transmembrane region" description="Helical" evidence="1">
    <location>
        <begin position="73"/>
        <end position="94"/>
    </location>
</feature>
<dbReference type="AlphaFoldDB" id="A0AB34T5L4"/>
<feature type="transmembrane region" description="Helical" evidence="1">
    <location>
        <begin position="12"/>
        <end position="32"/>
    </location>
</feature>
<gene>
    <name evidence="3" type="ORF">BAAM0483_09070</name>
</gene>
<organism evidence="3 4">
    <name type="scientific">Bifidobacterium animalis subsp. animalis MCC 0483</name>
    <dbReference type="NCBI Taxonomy" id="1365955"/>
    <lineage>
        <taxon>Bacteria</taxon>
        <taxon>Bacillati</taxon>
        <taxon>Actinomycetota</taxon>
        <taxon>Actinomycetes</taxon>
        <taxon>Bifidobacteriales</taxon>
        <taxon>Bifidobacteriaceae</taxon>
        <taxon>Bifidobacterium</taxon>
    </lineage>
</organism>
<evidence type="ECO:0000313" key="3">
    <source>
        <dbReference type="EMBL" id="KOA47936.1"/>
    </source>
</evidence>
<feature type="domain" description="Sulfatase N-terminal" evidence="2">
    <location>
        <begin position="226"/>
        <end position="539"/>
    </location>
</feature>
<evidence type="ECO:0000259" key="2">
    <source>
        <dbReference type="Pfam" id="PF00884"/>
    </source>
</evidence>
<keyword evidence="1" id="KW-0812">Transmembrane</keyword>
<name>A0AB34T5L4_9BIFI</name>
<feature type="transmembrane region" description="Helical" evidence="1">
    <location>
        <begin position="44"/>
        <end position="67"/>
    </location>
</feature>
<dbReference type="CDD" id="cd16015">
    <property type="entry name" value="LTA_synthase"/>
    <property type="match status" value="1"/>
</dbReference>
<protein>
    <recommendedName>
        <fullName evidence="2">Sulfatase N-terminal domain-containing protein</fullName>
    </recommendedName>
</protein>
<feature type="transmembrane region" description="Helical" evidence="1">
    <location>
        <begin position="115"/>
        <end position="136"/>
    </location>
</feature>
<dbReference type="InterPro" id="IPR017850">
    <property type="entry name" value="Alkaline_phosphatase_core_sf"/>
</dbReference>
<evidence type="ECO:0000256" key="1">
    <source>
        <dbReference type="SAM" id="Phobius"/>
    </source>
</evidence>
<dbReference type="Gene3D" id="3.40.720.10">
    <property type="entry name" value="Alkaline Phosphatase, subunit A"/>
    <property type="match status" value="1"/>
</dbReference>
<dbReference type="Pfam" id="PF00884">
    <property type="entry name" value="Sulfatase"/>
    <property type="match status" value="1"/>
</dbReference>
<dbReference type="EMBL" id="AWFK01000020">
    <property type="protein sequence ID" value="KOA47936.1"/>
    <property type="molecule type" value="Genomic_DNA"/>
</dbReference>